<accession>A0A402B1Y3</accession>
<evidence type="ECO:0000313" key="2">
    <source>
        <dbReference type="Proteomes" id="UP000287171"/>
    </source>
</evidence>
<proteinExistence type="predicted"/>
<protein>
    <submittedName>
        <fullName evidence="1">Uncharacterized protein</fullName>
    </submittedName>
</protein>
<sequence length="65" mass="7358">MATSVTMLELLIFLRRKIDSVLLMGGTSLCNTVLNWLWQASGCWMYPIMIDKSVSILTTALGRRH</sequence>
<dbReference type="AlphaFoldDB" id="A0A402B1Y3"/>
<comment type="caution">
    <text evidence="1">The sequence shown here is derived from an EMBL/GenBank/DDBJ whole genome shotgun (WGS) entry which is preliminary data.</text>
</comment>
<organism evidence="1 2">
    <name type="scientific">Dictyobacter alpinus</name>
    <dbReference type="NCBI Taxonomy" id="2014873"/>
    <lineage>
        <taxon>Bacteria</taxon>
        <taxon>Bacillati</taxon>
        <taxon>Chloroflexota</taxon>
        <taxon>Ktedonobacteria</taxon>
        <taxon>Ktedonobacterales</taxon>
        <taxon>Dictyobacteraceae</taxon>
        <taxon>Dictyobacter</taxon>
    </lineage>
</organism>
<keyword evidence="2" id="KW-1185">Reference proteome</keyword>
<name>A0A402B1Y3_9CHLR</name>
<reference evidence="2" key="1">
    <citation type="submission" date="2018-12" db="EMBL/GenBank/DDBJ databases">
        <title>Tengunoibacter tsumagoiensis gen. nov., sp. nov., Dictyobacter kobayashii sp. nov., D. alpinus sp. nov., and D. joshuensis sp. nov. and description of Dictyobacteraceae fam. nov. within the order Ktedonobacterales isolated from Tengu-no-mugimeshi.</title>
        <authorList>
            <person name="Wang C.M."/>
            <person name="Zheng Y."/>
            <person name="Sakai Y."/>
            <person name="Toyoda A."/>
            <person name="Minakuchi Y."/>
            <person name="Abe K."/>
            <person name="Yokota A."/>
            <person name="Yabe S."/>
        </authorList>
    </citation>
    <scope>NUCLEOTIDE SEQUENCE [LARGE SCALE GENOMIC DNA]</scope>
    <source>
        <strain evidence="2">Uno16</strain>
    </source>
</reference>
<gene>
    <name evidence="1" type="ORF">KDA_08370</name>
</gene>
<dbReference type="EMBL" id="BIFT01000001">
    <property type="protein sequence ID" value="GCE25353.1"/>
    <property type="molecule type" value="Genomic_DNA"/>
</dbReference>
<evidence type="ECO:0000313" key="1">
    <source>
        <dbReference type="EMBL" id="GCE25353.1"/>
    </source>
</evidence>
<dbReference type="Proteomes" id="UP000287171">
    <property type="component" value="Unassembled WGS sequence"/>
</dbReference>